<dbReference type="InterPro" id="IPR048394">
    <property type="entry name" value="FakA-like_M"/>
</dbReference>
<dbReference type="SMART" id="SM01120">
    <property type="entry name" value="Dak2"/>
    <property type="match status" value="1"/>
</dbReference>
<dbReference type="OrthoDB" id="9760324at2"/>
<dbReference type="InterPro" id="IPR033470">
    <property type="entry name" value="FakA-like_C"/>
</dbReference>
<organism evidence="2 3">
    <name type="scientific">Corynebacterium kutscheri</name>
    <dbReference type="NCBI Taxonomy" id="35755"/>
    <lineage>
        <taxon>Bacteria</taxon>
        <taxon>Bacillati</taxon>
        <taxon>Actinomycetota</taxon>
        <taxon>Actinomycetes</taxon>
        <taxon>Mycobacteriales</taxon>
        <taxon>Corynebacteriaceae</taxon>
        <taxon>Corynebacterium</taxon>
    </lineage>
</organism>
<dbReference type="Gene3D" id="1.25.40.340">
    <property type="match status" value="1"/>
</dbReference>
<dbReference type="PROSITE" id="PS51480">
    <property type="entry name" value="DHAL"/>
    <property type="match status" value="1"/>
</dbReference>
<dbReference type="SUPFAM" id="SSF101473">
    <property type="entry name" value="DhaL-like"/>
    <property type="match status" value="1"/>
</dbReference>
<dbReference type="STRING" id="35755.UL82_04375"/>
<gene>
    <name evidence="2" type="ORF">UL82_04375</name>
</gene>
<dbReference type="AlphaFoldDB" id="A0A0F6R1J2"/>
<dbReference type="KEGG" id="cku:UL82_04375"/>
<keyword evidence="3" id="KW-1185">Reference proteome</keyword>
<dbReference type="SMART" id="SM01121">
    <property type="entry name" value="Dak1_2"/>
    <property type="match status" value="1"/>
</dbReference>
<dbReference type="InterPro" id="IPR036117">
    <property type="entry name" value="DhaL_dom_sf"/>
</dbReference>
<dbReference type="InterPro" id="IPR019986">
    <property type="entry name" value="YloV-like"/>
</dbReference>
<protein>
    <submittedName>
        <fullName evidence="2">DAK2 domain fusion protein YloV</fullName>
    </submittedName>
</protein>
<dbReference type="Pfam" id="PF21645">
    <property type="entry name" value="FakA-like_M"/>
    <property type="match status" value="1"/>
</dbReference>
<dbReference type="GO" id="GO:0006071">
    <property type="term" value="P:glycerol metabolic process"/>
    <property type="evidence" value="ECO:0007669"/>
    <property type="project" value="InterPro"/>
</dbReference>
<name>A0A0F6R1J2_9CORY</name>
<evidence type="ECO:0000259" key="1">
    <source>
        <dbReference type="PROSITE" id="PS51480"/>
    </source>
</evidence>
<proteinExistence type="predicted"/>
<dbReference type="Proteomes" id="UP000033457">
    <property type="component" value="Chromosome"/>
</dbReference>
<evidence type="ECO:0000313" key="3">
    <source>
        <dbReference type="Proteomes" id="UP000033457"/>
    </source>
</evidence>
<reference evidence="2 3" key="1">
    <citation type="journal article" date="2015" name="Genome Announc.">
        <title>Complete Genome Sequence of Corynebacterium kutscheri DSM 20755, a Corynebacterial Type Strain with Remarkably Low G+C Content of Chromosomal DNA.</title>
        <authorList>
            <person name="Ruckert C."/>
            <person name="Albersmeier A."/>
            <person name="Winkler A."/>
            <person name="Tauch A."/>
        </authorList>
    </citation>
    <scope>NUCLEOTIDE SEQUENCE [LARGE SCALE GENOMIC DNA]</scope>
    <source>
        <strain evidence="2 3">DSM 20755</strain>
    </source>
</reference>
<dbReference type="NCBIfam" id="TIGR03599">
    <property type="entry name" value="YloV"/>
    <property type="match status" value="1"/>
</dbReference>
<dbReference type="Pfam" id="PF13684">
    <property type="entry name" value="FakA-like_C"/>
    <property type="match status" value="1"/>
</dbReference>
<dbReference type="PANTHER" id="PTHR33434:SF4">
    <property type="entry name" value="PHOSPHATASE PROTEIN"/>
    <property type="match status" value="1"/>
</dbReference>
<dbReference type="EMBL" id="CP011312">
    <property type="protein sequence ID" value="AKE41073.1"/>
    <property type="molecule type" value="Genomic_DNA"/>
</dbReference>
<dbReference type="PANTHER" id="PTHR33434">
    <property type="entry name" value="DEGV DOMAIN-CONTAINING PROTEIN DR_1986-RELATED"/>
    <property type="match status" value="1"/>
</dbReference>
<dbReference type="Pfam" id="PF02734">
    <property type="entry name" value="Dak2"/>
    <property type="match status" value="1"/>
</dbReference>
<evidence type="ECO:0000313" key="2">
    <source>
        <dbReference type="EMBL" id="AKE41073.1"/>
    </source>
</evidence>
<feature type="domain" description="DhaL" evidence="1">
    <location>
        <begin position="10"/>
        <end position="205"/>
    </location>
</feature>
<dbReference type="InterPro" id="IPR050270">
    <property type="entry name" value="DegV_domain_contain"/>
</dbReference>
<dbReference type="HOGENOM" id="CLU_017496_0_1_11"/>
<dbReference type="RefSeq" id="WP_046439194.1">
    <property type="nucleotide sequence ID" value="NZ_CP011312.1"/>
</dbReference>
<dbReference type="GO" id="GO:0004371">
    <property type="term" value="F:glycerone kinase activity"/>
    <property type="evidence" value="ECO:0007669"/>
    <property type="project" value="InterPro"/>
</dbReference>
<sequence>MTKPETLGGRGLLSWAHRAVASLEQRRSEINALNVFPVPDADTGSNMAHTMSAALKQAEQLIEAEPERIDDAPAIATALAVGSVRGARGNSGVVVSQVLRGVAQAAHTGAVDGRCIEQALGNALVFVHRAISDPVEGTVITVLRAASIAAHQASDRSLYGVVKEATDAAVIALANTPSHLAVLRKAGVVDAGGQGFVVILEALLAEVSGQPHNQSTTVAINTMVDAASIFEAQEDIAYETTQPGQSHGHQGYLEVMYFIETPDLEAHRAGLAKLGDSIQLAAISETSATVHIHTFYAAKVIERAFAEGTVSNLHIEVLPSVETSARTVRRSVVAVTPPGAIATLYRNAGARVVTRASEVEDIVQSLASEAHASGAQEIILLPNGMADKTELASIELASHAFEQDLFILPTVQLVRGLAALAVHDPSQPLGVDTYAMAEAVAAMRTVIIKTADKARLTQAGPCAKGDFLGISGTDTVAVAEDVLNCVIISARRLLESGGEQLTLLVDTELFTDITVAAISAGLPPSRKIEVMIYPAENLGCSVELGVE</sequence>
<dbReference type="InterPro" id="IPR004007">
    <property type="entry name" value="DhaL_dom"/>
</dbReference>
<accession>A0A0F6R1J2</accession>